<keyword evidence="8" id="KW-0807">Transducer</keyword>
<evidence type="ECO:0000256" key="8">
    <source>
        <dbReference type="ARBA" id="ARBA00023224"/>
    </source>
</evidence>
<keyword evidence="4 9" id="KW-1133">Transmembrane helix</keyword>
<evidence type="ECO:0000256" key="4">
    <source>
        <dbReference type="ARBA" id="ARBA00022989"/>
    </source>
</evidence>
<evidence type="ECO:0000259" key="10">
    <source>
        <dbReference type="PROSITE" id="PS50262"/>
    </source>
</evidence>
<comment type="caution">
    <text evidence="11">The sequence shown here is derived from an EMBL/GenBank/DDBJ whole genome shotgun (WGS) entry which is preliminary data.</text>
</comment>
<dbReference type="GO" id="GO:0004930">
    <property type="term" value="F:G protein-coupled receptor activity"/>
    <property type="evidence" value="ECO:0007669"/>
    <property type="project" value="UniProtKB-KW"/>
</dbReference>
<evidence type="ECO:0000256" key="5">
    <source>
        <dbReference type="ARBA" id="ARBA00023040"/>
    </source>
</evidence>
<dbReference type="PANTHER" id="PTHR24235">
    <property type="entry name" value="NEUROPEPTIDE Y RECEPTOR"/>
    <property type="match status" value="1"/>
</dbReference>
<sequence length="186" mass="20691">MITTTRLHRHEFDLLPPNADKVISVMVGLFESNSSRESAPSSPSNHEFKIAELFNFSLHEAFEIIIDHKKKVDQVFTPLTESVLIASYAALVSWGLVSNCLLCFVVTRQCTHKTMTNNGPSPRNLYIVNLAVADLLLCIVCMPFTLLSLLKRRWTLGPVMCKLVPIIQGSNIMVSSGTITAIAFDR</sequence>
<keyword evidence="12" id="KW-1185">Reference proteome</keyword>
<dbReference type="PRINTS" id="PR00237">
    <property type="entry name" value="GPCRRHODOPSN"/>
</dbReference>
<evidence type="ECO:0000256" key="2">
    <source>
        <dbReference type="ARBA" id="ARBA00010663"/>
    </source>
</evidence>
<feature type="transmembrane region" description="Helical" evidence="9">
    <location>
        <begin position="85"/>
        <end position="106"/>
    </location>
</feature>
<dbReference type="Pfam" id="PF00001">
    <property type="entry name" value="7tm_1"/>
    <property type="match status" value="1"/>
</dbReference>
<dbReference type="EMBL" id="JBBCAQ010000036">
    <property type="protein sequence ID" value="KAK7576181.1"/>
    <property type="molecule type" value="Genomic_DNA"/>
</dbReference>
<reference evidence="11 12" key="1">
    <citation type="submission" date="2024-03" db="EMBL/GenBank/DDBJ databases">
        <title>Adaptation during the transition from Ophiocordyceps entomopathogen to insect associate is accompanied by gene loss and intensified selection.</title>
        <authorList>
            <person name="Ward C.M."/>
            <person name="Onetto C.A."/>
            <person name="Borneman A.R."/>
        </authorList>
    </citation>
    <scope>NUCLEOTIDE SEQUENCE [LARGE SCALE GENOMIC DNA]</scope>
    <source>
        <strain evidence="11">AWRI1</strain>
        <tissue evidence="11">Single Adult Female</tissue>
    </source>
</reference>
<dbReference type="SUPFAM" id="SSF81321">
    <property type="entry name" value="Family A G protein-coupled receptor-like"/>
    <property type="match status" value="1"/>
</dbReference>
<protein>
    <recommendedName>
        <fullName evidence="10">G-protein coupled receptors family 1 profile domain-containing protein</fullName>
    </recommendedName>
</protein>
<evidence type="ECO:0000313" key="11">
    <source>
        <dbReference type="EMBL" id="KAK7576181.1"/>
    </source>
</evidence>
<keyword evidence="3 9" id="KW-0812">Transmembrane</keyword>
<feature type="transmembrane region" description="Helical" evidence="9">
    <location>
        <begin position="166"/>
        <end position="184"/>
    </location>
</feature>
<comment type="subcellular location">
    <subcellularLocation>
        <location evidence="1">Membrane</location>
        <topology evidence="1">Multi-pass membrane protein</topology>
    </subcellularLocation>
</comment>
<dbReference type="PROSITE" id="PS50262">
    <property type="entry name" value="G_PROTEIN_RECEP_F1_2"/>
    <property type="match status" value="1"/>
</dbReference>
<feature type="transmembrane region" description="Helical" evidence="9">
    <location>
        <begin position="126"/>
        <end position="146"/>
    </location>
</feature>
<keyword evidence="5" id="KW-0297">G-protein coupled receptor</keyword>
<evidence type="ECO:0000313" key="12">
    <source>
        <dbReference type="Proteomes" id="UP001367676"/>
    </source>
</evidence>
<dbReference type="Gene3D" id="1.20.1070.10">
    <property type="entry name" value="Rhodopsin 7-helix transmembrane proteins"/>
    <property type="match status" value="1"/>
</dbReference>
<name>A0AAN9XZ51_9HEMI</name>
<dbReference type="InterPro" id="IPR017452">
    <property type="entry name" value="GPCR_Rhodpsn_7TM"/>
</dbReference>
<accession>A0AAN9XZ51</accession>
<dbReference type="GO" id="GO:0016020">
    <property type="term" value="C:membrane"/>
    <property type="evidence" value="ECO:0007669"/>
    <property type="project" value="UniProtKB-SubCell"/>
</dbReference>
<evidence type="ECO:0000256" key="6">
    <source>
        <dbReference type="ARBA" id="ARBA00023136"/>
    </source>
</evidence>
<feature type="domain" description="G-protein coupled receptors family 1 profile" evidence="10">
    <location>
        <begin position="98"/>
        <end position="186"/>
    </location>
</feature>
<evidence type="ECO:0000256" key="1">
    <source>
        <dbReference type="ARBA" id="ARBA00004141"/>
    </source>
</evidence>
<dbReference type="AlphaFoldDB" id="A0AAN9XZ51"/>
<dbReference type="InterPro" id="IPR000276">
    <property type="entry name" value="GPCR_Rhodpsn"/>
</dbReference>
<gene>
    <name evidence="11" type="ORF">V9T40_012467</name>
</gene>
<keyword evidence="7" id="KW-0675">Receptor</keyword>
<proteinExistence type="inferred from homology"/>
<dbReference type="PANTHER" id="PTHR24235:SF12">
    <property type="entry name" value="G-PROTEIN COUPLED RECEPTORS FAMILY 1 PROFILE DOMAIN-CONTAINING PROTEIN"/>
    <property type="match status" value="1"/>
</dbReference>
<organism evidence="11 12">
    <name type="scientific">Parthenolecanium corni</name>
    <dbReference type="NCBI Taxonomy" id="536013"/>
    <lineage>
        <taxon>Eukaryota</taxon>
        <taxon>Metazoa</taxon>
        <taxon>Ecdysozoa</taxon>
        <taxon>Arthropoda</taxon>
        <taxon>Hexapoda</taxon>
        <taxon>Insecta</taxon>
        <taxon>Pterygota</taxon>
        <taxon>Neoptera</taxon>
        <taxon>Paraneoptera</taxon>
        <taxon>Hemiptera</taxon>
        <taxon>Sternorrhyncha</taxon>
        <taxon>Coccoidea</taxon>
        <taxon>Coccidae</taxon>
        <taxon>Parthenolecanium</taxon>
    </lineage>
</organism>
<comment type="similarity">
    <text evidence="2">Belongs to the G-protein coupled receptor 1 family.</text>
</comment>
<evidence type="ECO:0000256" key="3">
    <source>
        <dbReference type="ARBA" id="ARBA00022692"/>
    </source>
</evidence>
<dbReference type="Proteomes" id="UP001367676">
    <property type="component" value="Unassembled WGS sequence"/>
</dbReference>
<evidence type="ECO:0000256" key="9">
    <source>
        <dbReference type="SAM" id="Phobius"/>
    </source>
</evidence>
<keyword evidence="6 9" id="KW-0472">Membrane</keyword>
<evidence type="ECO:0000256" key="7">
    <source>
        <dbReference type="ARBA" id="ARBA00023170"/>
    </source>
</evidence>